<gene>
    <name evidence="1" type="ORF">C9994_02990</name>
</gene>
<evidence type="ECO:0000313" key="2">
    <source>
        <dbReference type="Proteomes" id="UP000240608"/>
    </source>
</evidence>
<evidence type="ECO:0000313" key="1">
    <source>
        <dbReference type="EMBL" id="PTB97432.1"/>
    </source>
</evidence>
<dbReference type="Proteomes" id="UP000240608">
    <property type="component" value="Unassembled WGS sequence"/>
</dbReference>
<sequence length="151" mass="17858">MNWKVIDETWKSFAKTHGLELSIDDDNFFYGVKTEYSINLKNTPLYFKFRGILTKSTSGHNRYKTLVFVDAENSINLKDTITDSRHIFIFKNHYKDKLKESLLQDLRKYNAKSILPTKTGFKIQYNFTFDRLIHFDQVFALTKQIILKISS</sequence>
<reference evidence="1 2" key="1">
    <citation type="submission" date="2018-03" db="EMBL/GenBank/DDBJ databases">
        <title>Cross-interface Injection: A General Nanoliter Liquid Handling Method Applied to Single Cells Genome Amplification Automated Nanoliter Liquid Handling Applied to Single Cell Multiple Displacement Amplification.</title>
        <authorList>
            <person name="Yun J."/>
            <person name="Xu P."/>
            <person name="Xu J."/>
            <person name="Dai X."/>
            <person name="Wang Y."/>
            <person name="Zheng X."/>
            <person name="Cao C."/>
            <person name="Yi Q."/>
            <person name="Zhu Y."/>
            <person name="Wang L."/>
            <person name="Dong Z."/>
            <person name="Huang Y."/>
            <person name="Huang L."/>
            <person name="Du W."/>
        </authorList>
    </citation>
    <scope>NUCLEOTIDE SEQUENCE [LARGE SCALE GENOMIC DNA]</scope>
    <source>
        <strain evidence="1 2">Z-D1-2</strain>
    </source>
</reference>
<dbReference type="EMBL" id="PYVU01000014">
    <property type="protein sequence ID" value="PTB97432.1"/>
    <property type="molecule type" value="Genomic_DNA"/>
</dbReference>
<organism evidence="1 2">
    <name type="scientific">Marivirga lumbricoides</name>
    <dbReference type="NCBI Taxonomy" id="1046115"/>
    <lineage>
        <taxon>Bacteria</taxon>
        <taxon>Pseudomonadati</taxon>
        <taxon>Bacteroidota</taxon>
        <taxon>Cytophagia</taxon>
        <taxon>Cytophagales</taxon>
        <taxon>Marivirgaceae</taxon>
        <taxon>Marivirga</taxon>
    </lineage>
</organism>
<protein>
    <submittedName>
        <fullName evidence="1">Uncharacterized protein</fullName>
    </submittedName>
</protein>
<name>A0A2T4DUE6_9BACT</name>
<accession>A0A2T4DUE6</accession>
<dbReference type="AlphaFoldDB" id="A0A2T4DUE6"/>
<comment type="caution">
    <text evidence="1">The sequence shown here is derived from an EMBL/GenBank/DDBJ whole genome shotgun (WGS) entry which is preliminary data.</text>
</comment>
<proteinExistence type="predicted"/>